<evidence type="ECO:0000259" key="5">
    <source>
        <dbReference type="PROSITE" id="PS50931"/>
    </source>
</evidence>
<dbReference type="InterPro" id="IPR000847">
    <property type="entry name" value="LysR_HTH_N"/>
</dbReference>
<dbReference type="PANTHER" id="PTHR30346">
    <property type="entry name" value="TRANSCRIPTIONAL DUAL REGULATOR HCAR-RELATED"/>
    <property type="match status" value="1"/>
</dbReference>
<evidence type="ECO:0000256" key="2">
    <source>
        <dbReference type="ARBA" id="ARBA00023015"/>
    </source>
</evidence>
<evidence type="ECO:0000256" key="4">
    <source>
        <dbReference type="ARBA" id="ARBA00023163"/>
    </source>
</evidence>
<feature type="domain" description="HTH lysR-type" evidence="5">
    <location>
        <begin position="2"/>
        <end position="59"/>
    </location>
</feature>
<keyword evidence="7" id="KW-1185">Reference proteome</keyword>
<evidence type="ECO:0000313" key="6">
    <source>
        <dbReference type="EMBL" id="MCP2330461.1"/>
    </source>
</evidence>
<evidence type="ECO:0000256" key="1">
    <source>
        <dbReference type="ARBA" id="ARBA00009437"/>
    </source>
</evidence>
<proteinExistence type="inferred from homology"/>
<sequence length="269" mass="27361">MLDVRRLQTLRAVITTGSITSAATNLGYTPSAVSQQIGTLERETGSALLERVGRGVRPTAAGRLLAEHAATIGKGISEAEAALADLRAGRTGSLTIPYVATAGANLVAPALARLRSTHPGIGVTLRTSADPVPEVLRGEADLGVAVRSAGWSGTPPHLVPLADDPYRLVLPPGHRLATRDAVPLSELAHEPWVGAEPPGPCRDVVLTACAAAGFTPSPVVDGVDYATAQGFVAAGLGVALVPALALHGPTPAWSSARCATPSPCVPSSR</sequence>
<dbReference type="PANTHER" id="PTHR30346:SF29">
    <property type="entry name" value="LYSR SUBSTRATE-BINDING"/>
    <property type="match status" value="1"/>
</dbReference>
<keyword evidence="3 6" id="KW-0238">DNA-binding</keyword>
<organism evidence="6 7">
    <name type="scientific">Actinoalloteichus caeruleus DSM 43889</name>
    <dbReference type="NCBI Taxonomy" id="1120930"/>
    <lineage>
        <taxon>Bacteria</taxon>
        <taxon>Bacillati</taxon>
        <taxon>Actinomycetota</taxon>
        <taxon>Actinomycetes</taxon>
        <taxon>Pseudonocardiales</taxon>
        <taxon>Pseudonocardiaceae</taxon>
        <taxon>Actinoalloteichus</taxon>
        <taxon>Actinoalloteichus cyanogriseus</taxon>
    </lineage>
</organism>
<keyword evidence="2" id="KW-0805">Transcription regulation</keyword>
<protein>
    <submittedName>
        <fullName evidence="6">DNA-binding transcriptional regulator, LysR family</fullName>
    </submittedName>
</protein>
<evidence type="ECO:0000313" key="7">
    <source>
        <dbReference type="Proteomes" id="UP000791080"/>
    </source>
</evidence>
<dbReference type="Proteomes" id="UP000791080">
    <property type="component" value="Unassembled WGS sequence"/>
</dbReference>
<comment type="caution">
    <text evidence="6">The sequence shown here is derived from an EMBL/GenBank/DDBJ whole genome shotgun (WGS) entry which is preliminary data.</text>
</comment>
<gene>
    <name evidence="6" type="ORF">G443_000731</name>
</gene>
<dbReference type="InterPro" id="IPR005119">
    <property type="entry name" value="LysR_subst-bd"/>
</dbReference>
<name>A0ABT1JF96_ACTCY</name>
<dbReference type="Pfam" id="PF03466">
    <property type="entry name" value="LysR_substrate"/>
    <property type="match status" value="1"/>
</dbReference>
<dbReference type="Pfam" id="PF00126">
    <property type="entry name" value="HTH_1"/>
    <property type="match status" value="1"/>
</dbReference>
<comment type="similarity">
    <text evidence="1">Belongs to the LysR transcriptional regulatory family.</text>
</comment>
<keyword evidence="4" id="KW-0804">Transcription</keyword>
<dbReference type="Gene3D" id="1.10.10.10">
    <property type="entry name" value="Winged helix-like DNA-binding domain superfamily/Winged helix DNA-binding domain"/>
    <property type="match status" value="1"/>
</dbReference>
<reference evidence="6 7" key="1">
    <citation type="submission" date="2022-06" db="EMBL/GenBank/DDBJ databases">
        <title>Genomic Encyclopedia of Type Strains, Phase I: the one thousand microbial genomes (KMG-I) project.</title>
        <authorList>
            <person name="Kyrpides N."/>
        </authorList>
    </citation>
    <scope>NUCLEOTIDE SEQUENCE [LARGE SCALE GENOMIC DNA]</scope>
    <source>
        <strain evidence="6 7">DSM 43889</strain>
    </source>
</reference>
<dbReference type="InterPro" id="IPR036390">
    <property type="entry name" value="WH_DNA-bd_sf"/>
</dbReference>
<dbReference type="InterPro" id="IPR036388">
    <property type="entry name" value="WH-like_DNA-bd_sf"/>
</dbReference>
<dbReference type="PROSITE" id="PS50931">
    <property type="entry name" value="HTH_LYSR"/>
    <property type="match status" value="1"/>
</dbReference>
<dbReference type="SUPFAM" id="SSF46785">
    <property type="entry name" value="Winged helix' DNA-binding domain"/>
    <property type="match status" value="1"/>
</dbReference>
<dbReference type="EMBL" id="AUBJ02000001">
    <property type="protein sequence ID" value="MCP2330461.1"/>
    <property type="molecule type" value="Genomic_DNA"/>
</dbReference>
<evidence type="ECO:0000256" key="3">
    <source>
        <dbReference type="ARBA" id="ARBA00023125"/>
    </source>
</evidence>
<accession>A0ABT1JF96</accession>
<dbReference type="GO" id="GO:0003677">
    <property type="term" value="F:DNA binding"/>
    <property type="evidence" value="ECO:0007669"/>
    <property type="project" value="UniProtKB-KW"/>
</dbReference>
<dbReference type="SUPFAM" id="SSF53850">
    <property type="entry name" value="Periplasmic binding protein-like II"/>
    <property type="match status" value="1"/>
</dbReference>
<dbReference type="Gene3D" id="3.40.190.10">
    <property type="entry name" value="Periplasmic binding protein-like II"/>
    <property type="match status" value="2"/>
</dbReference>